<evidence type="ECO:0000256" key="4">
    <source>
        <dbReference type="ARBA" id="ARBA00023125"/>
    </source>
</evidence>
<comment type="similarity">
    <text evidence="2 6">Belongs to the transposase mutator family.</text>
</comment>
<name>A0A399F2W4_9DEIN</name>
<gene>
    <name evidence="7" type="ORF">Mlute_00389</name>
</gene>
<evidence type="ECO:0000256" key="3">
    <source>
        <dbReference type="ARBA" id="ARBA00022578"/>
    </source>
</evidence>
<dbReference type="InterPro" id="IPR001207">
    <property type="entry name" value="Transposase_mutator"/>
</dbReference>
<dbReference type="EMBL" id="QWKZ01000007">
    <property type="protein sequence ID" value="RIH89182.1"/>
    <property type="molecule type" value="Genomic_DNA"/>
</dbReference>
<organism evidence="7 8">
    <name type="scientific">Meiothermus luteus</name>
    <dbReference type="NCBI Taxonomy" id="2026184"/>
    <lineage>
        <taxon>Bacteria</taxon>
        <taxon>Thermotogati</taxon>
        <taxon>Deinococcota</taxon>
        <taxon>Deinococci</taxon>
        <taxon>Thermales</taxon>
        <taxon>Thermaceae</taxon>
        <taxon>Meiothermus</taxon>
    </lineage>
</organism>
<evidence type="ECO:0000256" key="6">
    <source>
        <dbReference type="RuleBase" id="RU365089"/>
    </source>
</evidence>
<keyword evidence="5 6" id="KW-0233">DNA recombination</keyword>
<dbReference type="PANTHER" id="PTHR33217:SF8">
    <property type="entry name" value="MUTATOR FAMILY TRANSPOSASE"/>
    <property type="match status" value="1"/>
</dbReference>
<keyword evidence="4 6" id="KW-0238">DNA-binding</keyword>
<protein>
    <recommendedName>
        <fullName evidence="6">Mutator family transposase</fullName>
    </recommendedName>
</protein>
<proteinExistence type="inferred from homology"/>
<dbReference type="GO" id="GO:0004803">
    <property type="term" value="F:transposase activity"/>
    <property type="evidence" value="ECO:0007669"/>
    <property type="project" value="UniProtKB-UniRule"/>
</dbReference>
<sequence>MERAIPRDREGQYYPSFLQPYARRQVDVGEVAVALDAAGVTQRKAAEGMSLLLGHRYTHETKGAITDEVLEKAEAYCGRPLPEEMAFVYLDGFSLKVLREGLGVERESVYVALGVTPDGARRVLGFWLLPTENASAWEGVLLELWGKGLRRVLLFITDGLPGIEEAIRGCIPWRGGSGAWCTRCGLGTGLPWPRTCGGFTWRRAGGRL</sequence>
<comment type="caution">
    <text evidence="7">The sequence shown here is derived from an EMBL/GenBank/DDBJ whole genome shotgun (WGS) entry which is preliminary data.</text>
</comment>
<evidence type="ECO:0000256" key="2">
    <source>
        <dbReference type="ARBA" id="ARBA00010961"/>
    </source>
</evidence>
<accession>A0A399F2W4</accession>
<dbReference type="Pfam" id="PF00872">
    <property type="entry name" value="Transposase_mut"/>
    <property type="match status" value="1"/>
</dbReference>
<dbReference type="AlphaFoldDB" id="A0A399F2W4"/>
<reference evidence="7 8" key="1">
    <citation type="submission" date="2018-08" db="EMBL/GenBank/DDBJ databases">
        <title>Meiothermus luteus KCTC 52599 genome sequencing project.</title>
        <authorList>
            <person name="Da Costa M.S."/>
            <person name="Albuquerque L."/>
            <person name="Raposo P."/>
            <person name="Froufe H.J.C."/>
            <person name="Barroso C.S."/>
            <person name="Egas C."/>
        </authorList>
    </citation>
    <scope>NUCLEOTIDE SEQUENCE [LARGE SCALE GENOMIC DNA]</scope>
    <source>
        <strain evidence="7 8">KCTC 52599</strain>
    </source>
</reference>
<comment type="function">
    <text evidence="1 6">Required for the transposition of the insertion element.</text>
</comment>
<dbReference type="GO" id="GO:0003677">
    <property type="term" value="F:DNA binding"/>
    <property type="evidence" value="ECO:0007669"/>
    <property type="project" value="UniProtKB-UniRule"/>
</dbReference>
<evidence type="ECO:0000256" key="1">
    <source>
        <dbReference type="ARBA" id="ARBA00002190"/>
    </source>
</evidence>
<keyword evidence="8" id="KW-1185">Reference proteome</keyword>
<keyword evidence="6" id="KW-0814">Transposable element</keyword>
<evidence type="ECO:0000313" key="7">
    <source>
        <dbReference type="EMBL" id="RIH89182.1"/>
    </source>
</evidence>
<dbReference type="GO" id="GO:0006313">
    <property type="term" value="P:DNA transposition"/>
    <property type="evidence" value="ECO:0007669"/>
    <property type="project" value="UniProtKB-UniRule"/>
</dbReference>
<evidence type="ECO:0000313" key="8">
    <source>
        <dbReference type="Proteomes" id="UP000265800"/>
    </source>
</evidence>
<dbReference type="PANTHER" id="PTHR33217">
    <property type="entry name" value="TRANSPOSASE FOR INSERTION SEQUENCE ELEMENT IS1081"/>
    <property type="match status" value="1"/>
</dbReference>
<evidence type="ECO:0000256" key="5">
    <source>
        <dbReference type="ARBA" id="ARBA00023172"/>
    </source>
</evidence>
<keyword evidence="3 6" id="KW-0815">Transposition</keyword>
<dbReference type="Proteomes" id="UP000265800">
    <property type="component" value="Unassembled WGS sequence"/>
</dbReference>